<evidence type="ECO:0008006" key="5">
    <source>
        <dbReference type="Google" id="ProtNLM"/>
    </source>
</evidence>
<accession>W7E619</accession>
<dbReference type="SUPFAM" id="SSF82657">
    <property type="entry name" value="BolA-like"/>
    <property type="match status" value="1"/>
</dbReference>
<evidence type="ECO:0000313" key="3">
    <source>
        <dbReference type="EMBL" id="EUN22534.1"/>
    </source>
</evidence>
<dbReference type="Gene3D" id="3.30.300.90">
    <property type="entry name" value="BolA-like"/>
    <property type="match status" value="1"/>
</dbReference>
<name>W7E619_BIPV3</name>
<dbReference type="PANTHER" id="PTHR46188">
    <property type="entry name" value="BOLA-LIKE PROTEIN 3"/>
    <property type="match status" value="1"/>
</dbReference>
<dbReference type="Pfam" id="PF01722">
    <property type="entry name" value="BolA"/>
    <property type="match status" value="1"/>
</dbReference>
<dbReference type="InterPro" id="IPR002634">
    <property type="entry name" value="BolA"/>
</dbReference>
<dbReference type="GeneID" id="26249929"/>
<dbReference type="AlphaFoldDB" id="W7E619"/>
<evidence type="ECO:0000256" key="1">
    <source>
        <dbReference type="ARBA" id="ARBA00005578"/>
    </source>
</evidence>
<proteinExistence type="inferred from homology"/>
<dbReference type="InterPro" id="IPR036065">
    <property type="entry name" value="BolA-like_sf"/>
</dbReference>
<dbReference type="InterPro" id="IPR052275">
    <property type="entry name" value="Mt_Fe-S_assembly_factor"/>
</dbReference>
<gene>
    <name evidence="3" type="ORF">COCVIDRAFT_111158</name>
</gene>
<keyword evidence="4" id="KW-1185">Reference proteome</keyword>
<dbReference type="Proteomes" id="UP000054337">
    <property type="component" value="Unassembled WGS sequence"/>
</dbReference>
<evidence type="ECO:0000313" key="4">
    <source>
        <dbReference type="Proteomes" id="UP000054337"/>
    </source>
</evidence>
<dbReference type="RefSeq" id="XP_014552108.1">
    <property type="nucleotide sequence ID" value="XM_014696622.1"/>
</dbReference>
<dbReference type="HOGENOM" id="CLU_109462_0_0_1"/>
<dbReference type="PANTHER" id="PTHR46188:SF1">
    <property type="entry name" value="BOLA-LIKE PROTEIN 3"/>
    <property type="match status" value="1"/>
</dbReference>
<organism evidence="3 4">
    <name type="scientific">Bipolaris victoriae (strain FI3)</name>
    <name type="common">Victoria blight of oats agent</name>
    <name type="synonym">Cochliobolus victoriae</name>
    <dbReference type="NCBI Taxonomy" id="930091"/>
    <lineage>
        <taxon>Eukaryota</taxon>
        <taxon>Fungi</taxon>
        <taxon>Dikarya</taxon>
        <taxon>Ascomycota</taxon>
        <taxon>Pezizomycotina</taxon>
        <taxon>Dothideomycetes</taxon>
        <taxon>Pleosporomycetidae</taxon>
        <taxon>Pleosporales</taxon>
        <taxon>Pleosporineae</taxon>
        <taxon>Pleosporaceae</taxon>
        <taxon>Bipolaris</taxon>
    </lineage>
</organism>
<protein>
    <recommendedName>
        <fullName evidence="5">Bola-like protein</fullName>
    </recommendedName>
</protein>
<sequence>MAPSRAFLLRRIAFGNATLRLPLTSPLITKFATPLKRTLHSSTLWSSPVRQPQLCICKRAYSQSASTTLQAPDYLNEAELHVFNKLKSELEPVKLEVQDISGGCGSMYAIEIESPKFKGLTVIKQHKMVNEVLKDEIQSWHGVQLRTKAA</sequence>
<comment type="similarity">
    <text evidence="1 2">Belongs to the BolA/IbaG family.</text>
</comment>
<dbReference type="OrthoDB" id="203381at2759"/>
<dbReference type="EMBL" id="KI968809">
    <property type="protein sequence ID" value="EUN22534.1"/>
    <property type="molecule type" value="Genomic_DNA"/>
</dbReference>
<evidence type="ECO:0000256" key="2">
    <source>
        <dbReference type="RuleBase" id="RU003860"/>
    </source>
</evidence>
<dbReference type="GO" id="GO:0005759">
    <property type="term" value="C:mitochondrial matrix"/>
    <property type="evidence" value="ECO:0007669"/>
    <property type="project" value="TreeGrafter"/>
</dbReference>
<reference evidence="3 4" key="1">
    <citation type="journal article" date="2013" name="PLoS Genet.">
        <title>Comparative genome structure, secondary metabolite, and effector coding capacity across Cochliobolus pathogens.</title>
        <authorList>
            <person name="Condon B.J."/>
            <person name="Leng Y."/>
            <person name="Wu D."/>
            <person name="Bushley K.E."/>
            <person name="Ohm R.A."/>
            <person name="Otillar R."/>
            <person name="Martin J."/>
            <person name="Schackwitz W."/>
            <person name="Grimwood J."/>
            <person name="MohdZainudin N."/>
            <person name="Xue C."/>
            <person name="Wang R."/>
            <person name="Manning V.A."/>
            <person name="Dhillon B."/>
            <person name="Tu Z.J."/>
            <person name="Steffenson B.J."/>
            <person name="Salamov A."/>
            <person name="Sun H."/>
            <person name="Lowry S."/>
            <person name="LaButti K."/>
            <person name="Han J."/>
            <person name="Copeland A."/>
            <person name="Lindquist E."/>
            <person name="Barry K."/>
            <person name="Schmutz J."/>
            <person name="Baker S.E."/>
            <person name="Ciuffetti L.M."/>
            <person name="Grigoriev I.V."/>
            <person name="Zhong S."/>
            <person name="Turgeon B.G."/>
        </authorList>
    </citation>
    <scope>NUCLEOTIDE SEQUENCE [LARGE SCALE GENOMIC DNA]</scope>
    <source>
        <strain evidence="3 4">FI3</strain>
    </source>
</reference>